<organism evidence="2">
    <name type="scientific">Kwoniella bestiolae CBS 10118</name>
    <dbReference type="NCBI Taxonomy" id="1296100"/>
    <lineage>
        <taxon>Eukaryota</taxon>
        <taxon>Fungi</taxon>
        <taxon>Dikarya</taxon>
        <taxon>Basidiomycota</taxon>
        <taxon>Agaricomycotina</taxon>
        <taxon>Tremellomycetes</taxon>
        <taxon>Tremellales</taxon>
        <taxon>Cryptococcaceae</taxon>
        <taxon>Kwoniella</taxon>
    </lineage>
</organism>
<reference evidence="2" key="1">
    <citation type="submission" date="2013-07" db="EMBL/GenBank/DDBJ databases">
        <title>The Genome Sequence of Cryptococcus bestiolae CBS10118.</title>
        <authorList>
            <consortium name="The Broad Institute Genome Sequencing Platform"/>
            <person name="Cuomo C."/>
            <person name="Litvintseva A."/>
            <person name="Chen Y."/>
            <person name="Heitman J."/>
            <person name="Sun S."/>
            <person name="Springer D."/>
            <person name="Dromer F."/>
            <person name="Young S.K."/>
            <person name="Zeng Q."/>
            <person name="Gargeya S."/>
            <person name="Fitzgerald M."/>
            <person name="Abouelleil A."/>
            <person name="Alvarado L."/>
            <person name="Berlin A.M."/>
            <person name="Chapman S.B."/>
            <person name="Dewar J."/>
            <person name="Goldberg J."/>
            <person name="Griggs A."/>
            <person name="Gujja S."/>
            <person name="Hansen M."/>
            <person name="Howarth C."/>
            <person name="Imamovic A."/>
            <person name="Larimer J."/>
            <person name="McCowan C."/>
            <person name="Murphy C."/>
            <person name="Pearson M."/>
            <person name="Priest M."/>
            <person name="Roberts A."/>
            <person name="Saif S."/>
            <person name="Shea T."/>
            <person name="Sykes S."/>
            <person name="Wortman J."/>
            <person name="Nusbaum C."/>
            <person name="Birren B."/>
        </authorList>
    </citation>
    <scope>NUCLEOTIDE SEQUENCE [LARGE SCALE GENOMIC DNA]</scope>
    <source>
        <strain evidence="2">CBS 10118</strain>
    </source>
</reference>
<sequence>MTWRLVASTSTMDANEQRTATSTDVQPDIDTAGLESAAPMGDLDTTHSEISESTASKVKEECEGPHSLKKEHNHTGTYIDPETGKDKRRPFVTGGVWIIRVSHQLNAHLGSPSRWASNVRIRLSLIALKMVERVSGR</sequence>
<feature type="region of interest" description="Disordered" evidence="1">
    <location>
        <begin position="1"/>
        <end position="88"/>
    </location>
</feature>
<evidence type="ECO:0000256" key="1">
    <source>
        <dbReference type="SAM" id="MobiDB-lite"/>
    </source>
</evidence>
<evidence type="ECO:0000313" key="2">
    <source>
        <dbReference type="EMBL" id="OCF27355.1"/>
    </source>
</evidence>
<name>A0A1B9G8J1_9TREE</name>
<protein>
    <submittedName>
        <fullName evidence="2">Uncharacterized protein</fullName>
    </submittedName>
</protein>
<dbReference type="EMBL" id="KI894019">
    <property type="protein sequence ID" value="OCF27355.1"/>
    <property type="molecule type" value="Genomic_DNA"/>
</dbReference>
<feature type="compositionally biased region" description="Basic and acidic residues" evidence="1">
    <location>
        <begin position="57"/>
        <end position="74"/>
    </location>
</feature>
<feature type="compositionally biased region" description="Polar residues" evidence="1">
    <location>
        <begin position="7"/>
        <end position="25"/>
    </location>
</feature>
<accession>A0A1B9G8J1</accession>
<proteinExistence type="predicted"/>
<reference evidence="2" key="2">
    <citation type="submission" date="2014-01" db="EMBL/GenBank/DDBJ databases">
        <title>Evolution of pathogenesis and genome organization in the Tremellales.</title>
        <authorList>
            <person name="Cuomo C."/>
            <person name="Litvintseva A."/>
            <person name="Heitman J."/>
            <person name="Chen Y."/>
            <person name="Sun S."/>
            <person name="Springer D."/>
            <person name="Dromer F."/>
            <person name="Young S."/>
            <person name="Zeng Q."/>
            <person name="Chapman S."/>
            <person name="Gujja S."/>
            <person name="Saif S."/>
            <person name="Birren B."/>
        </authorList>
    </citation>
    <scope>NUCLEOTIDE SEQUENCE</scope>
    <source>
        <strain evidence="2">CBS 10118</strain>
    </source>
</reference>
<dbReference type="VEuPathDB" id="FungiDB:I302_02196"/>
<gene>
    <name evidence="2" type="ORF">I302_02196</name>
</gene>
<dbReference type="AlphaFoldDB" id="A0A1B9G8J1"/>